<dbReference type="EMBL" id="GBRH01233892">
    <property type="protein sequence ID" value="JAD64003.1"/>
    <property type="molecule type" value="Transcribed_RNA"/>
</dbReference>
<reference evidence="1" key="1">
    <citation type="submission" date="2014-09" db="EMBL/GenBank/DDBJ databases">
        <authorList>
            <person name="Magalhaes I.L.F."/>
            <person name="Oliveira U."/>
            <person name="Santos F.R."/>
            <person name="Vidigal T.H.D.A."/>
            <person name="Brescovit A.D."/>
            <person name="Santos A.J."/>
        </authorList>
    </citation>
    <scope>NUCLEOTIDE SEQUENCE</scope>
    <source>
        <tissue evidence="1">Shoot tissue taken approximately 20 cm above the soil surface</tissue>
    </source>
</reference>
<proteinExistence type="predicted"/>
<dbReference type="AlphaFoldDB" id="A0A0A9BP98"/>
<accession>A0A0A9BP98</accession>
<name>A0A0A9BP98_ARUDO</name>
<organism evidence="1">
    <name type="scientific">Arundo donax</name>
    <name type="common">Giant reed</name>
    <name type="synonym">Donax arundinaceus</name>
    <dbReference type="NCBI Taxonomy" id="35708"/>
    <lineage>
        <taxon>Eukaryota</taxon>
        <taxon>Viridiplantae</taxon>
        <taxon>Streptophyta</taxon>
        <taxon>Embryophyta</taxon>
        <taxon>Tracheophyta</taxon>
        <taxon>Spermatophyta</taxon>
        <taxon>Magnoliopsida</taxon>
        <taxon>Liliopsida</taxon>
        <taxon>Poales</taxon>
        <taxon>Poaceae</taxon>
        <taxon>PACMAD clade</taxon>
        <taxon>Arundinoideae</taxon>
        <taxon>Arundineae</taxon>
        <taxon>Arundo</taxon>
    </lineage>
</organism>
<protein>
    <submittedName>
        <fullName evidence="1">Uncharacterized protein</fullName>
    </submittedName>
</protein>
<reference evidence="1" key="2">
    <citation type="journal article" date="2015" name="Data Brief">
        <title>Shoot transcriptome of the giant reed, Arundo donax.</title>
        <authorList>
            <person name="Barrero R.A."/>
            <person name="Guerrero F.D."/>
            <person name="Moolhuijzen P."/>
            <person name="Goolsby J.A."/>
            <person name="Tidwell J."/>
            <person name="Bellgard S.E."/>
            <person name="Bellgard M.I."/>
        </authorList>
    </citation>
    <scope>NUCLEOTIDE SEQUENCE</scope>
    <source>
        <tissue evidence="1">Shoot tissue taken approximately 20 cm above the soil surface</tissue>
    </source>
</reference>
<sequence length="30" mass="3596">MNTDNKCFYHKHSWREYDTIDQHIAATGNV</sequence>
<evidence type="ECO:0000313" key="1">
    <source>
        <dbReference type="EMBL" id="JAD64003.1"/>
    </source>
</evidence>